<evidence type="ECO:0000259" key="2">
    <source>
        <dbReference type="SMART" id="SM00901"/>
    </source>
</evidence>
<feature type="region of interest" description="Disordered" evidence="1">
    <location>
        <begin position="450"/>
        <end position="472"/>
    </location>
</feature>
<dbReference type="Pfam" id="PF08867">
    <property type="entry name" value="FRG"/>
    <property type="match status" value="1"/>
</dbReference>
<keyword evidence="4" id="KW-1185">Reference proteome</keyword>
<dbReference type="InterPro" id="IPR014966">
    <property type="entry name" value="FRG-dom"/>
</dbReference>
<sequence>MGHIVESFNYISFGNWEYLQRNVDSFTMSRGRMFEYTPSDTEKRLESLDSTAIAFLEKLPTFLCSEIKQTGNVVSMLIKYGRISRTTPEPREVSTNFETVIDFGEVEFDNIEAARAVFGADRFQLSRTHWAVREGEARTVLLRLAKIKPDLAPRIEEQETFTADDAEIQPPPRDKKILGVAESVESFLQLLYGAPGKVATDTFFRGHSDARYELTPSLLRKWENGDWQFMPSEDRLCKELLIAHHDEFQGDQYCFDRLVRMQHYGLPTRLLDISGNPLVALFFACSGRSDQSKIDGEVIVFQVLSEGVKYFDSDTVSCLSNLSNLTYAQKNDIDLRLDQEAFNETDVAGKLLHHIKSEKGFFEGRIIPDDLGSIICVKAKRTNTRIRSQSGAFLLFGHGSTLPDAGQDGIEISRVTIRNKEHILEQLDRININATTVYPSIDQTAVHLRDQRRSPQPARTGPIVAPNDSPEA</sequence>
<gene>
    <name evidence="3" type="ORF">PBR20603_02355</name>
</gene>
<name>A0A5E5BVQ9_9BURK</name>
<dbReference type="EMBL" id="CABPST010000005">
    <property type="protein sequence ID" value="VVE88400.1"/>
    <property type="molecule type" value="Genomic_DNA"/>
</dbReference>
<proteinExistence type="predicted"/>
<feature type="domain" description="FRG" evidence="2">
    <location>
        <begin position="198"/>
        <end position="299"/>
    </location>
</feature>
<dbReference type="Proteomes" id="UP000382040">
    <property type="component" value="Unassembled WGS sequence"/>
</dbReference>
<evidence type="ECO:0000313" key="4">
    <source>
        <dbReference type="Proteomes" id="UP000382040"/>
    </source>
</evidence>
<evidence type="ECO:0000313" key="3">
    <source>
        <dbReference type="EMBL" id="VVE88400.1"/>
    </source>
</evidence>
<evidence type="ECO:0000256" key="1">
    <source>
        <dbReference type="SAM" id="MobiDB-lite"/>
    </source>
</evidence>
<dbReference type="SMART" id="SM00901">
    <property type="entry name" value="FRG"/>
    <property type="match status" value="1"/>
</dbReference>
<organism evidence="3 4">
    <name type="scientific">Pandoraea bronchicola</name>
    <dbReference type="NCBI Taxonomy" id="2508287"/>
    <lineage>
        <taxon>Bacteria</taxon>
        <taxon>Pseudomonadati</taxon>
        <taxon>Pseudomonadota</taxon>
        <taxon>Betaproteobacteria</taxon>
        <taxon>Burkholderiales</taxon>
        <taxon>Burkholderiaceae</taxon>
        <taxon>Pandoraea</taxon>
    </lineage>
</organism>
<reference evidence="3 4" key="1">
    <citation type="submission" date="2019-08" db="EMBL/GenBank/DDBJ databases">
        <authorList>
            <person name="Peeters C."/>
        </authorList>
    </citation>
    <scope>NUCLEOTIDE SEQUENCE [LARGE SCALE GENOMIC DNA]</scope>
    <source>
        <strain evidence="3 4">LMG 20603</strain>
    </source>
</reference>
<dbReference type="AlphaFoldDB" id="A0A5E5BVQ9"/>
<accession>A0A5E5BVQ9</accession>
<protein>
    <submittedName>
        <fullName evidence="3">FRG domain-containing protein</fullName>
    </submittedName>
</protein>